<protein>
    <submittedName>
        <fullName evidence="2">Uncharacterized protein</fullName>
    </submittedName>
</protein>
<dbReference type="KEGG" id="sphc:CVN68_03600"/>
<feature type="transmembrane region" description="Helical" evidence="1">
    <location>
        <begin position="41"/>
        <end position="60"/>
    </location>
</feature>
<dbReference type="AlphaFoldDB" id="A0A2K8MHE8"/>
<keyword evidence="3" id="KW-1185">Reference proteome</keyword>
<dbReference type="OrthoDB" id="7011692at2"/>
<keyword evidence="1" id="KW-0812">Transmembrane</keyword>
<evidence type="ECO:0000313" key="3">
    <source>
        <dbReference type="Proteomes" id="UP000229081"/>
    </source>
</evidence>
<dbReference type="EMBL" id="CP024923">
    <property type="protein sequence ID" value="ATY31179.1"/>
    <property type="molecule type" value="Genomic_DNA"/>
</dbReference>
<gene>
    <name evidence="2" type="ORF">CVN68_03600</name>
</gene>
<keyword evidence="1" id="KW-1133">Transmembrane helix</keyword>
<organism evidence="2 3">
    <name type="scientific">Sphingomonas psychrotolerans</name>
    <dbReference type="NCBI Taxonomy" id="1327635"/>
    <lineage>
        <taxon>Bacteria</taxon>
        <taxon>Pseudomonadati</taxon>
        <taxon>Pseudomonadota</taxon>
        <taxon>Alphaproteobacteria</taxon>
        <taxon>Sphingomonadales</taxon>
        <taxon>Sphingomonadaceae</taxon>
        <taxon>Sphingomonas</taxon>
    </lineage>
</organism>
<sequence>MIAAGVFATACLWLVALIGDWGTEGSPPIGGGSYNLDRLVYSALILLLAGSSSFCSLVVGLARQDRALSRRAFVFSGIAMVAFLASYSTFGHNLS</sequence>
<name>A0A2K8MHE8_9SPHN</name>
<accession>A0A2K8MHE8</accession>
<keyword evidence="1" id="KW-0472">Membrane</keyword>
<evidence type="ECO:0000313" key="2">
    <source>
        <dbReference type="EMBL" id="ATY31179.1"/>
    </source>
</evidence>
<evidence type="ECO:0000256" key="1">
    <source>
        <dbReference type="SAM" id="Phobius"/>
    </source>
</evidence>
<dbReference type="RefSeq" id="WP_100280990.1">
    <property type="nucleotide sequence ID" value="NZ_CP024923.1"/>
</dbReference>
<reference evidence="2 3" key="1">
    <citation type="submission" date="2017-11" db="EMBL/GenBank/DDBJ databases">
        <title>Complete genome sequence of Sphingomonas sp. Strain Cra20, a psychrotolerant potential plant growth promoting rhizobacteria.</title>
        <authorList>
            <person name="Luo Y."/>
        </authorList>
    </citation>
    <scope>NUCLEOTIDE SEQUENCE [LARGE SCALE GENOMIC DNA]</scope>
    <source>
        <strain evidence="2 3">Cra20</strain>
    </source>
</reference>
<proteinExistence type="predicted"/>
<feature type="transmembrane region" description="Helical" evidence="1">
    <location>
        <begin position="72"/>
        <end position="90"/>
    </location>
</feature>
<dbReference type="Proteomes" id="UP000229081">
    <property type="component" value="Chromosome"/>
</dbReference>